<evidence type="ECO:0000313" key="4">
    <source>
        <dbReference type="Proteomes" id="UP000050482"/>
    </source>
</evidence>
<gene>
    <name evidence="3" type="ORF">AN477_06830</name>
</gene>
<dbReference type="RefSeq" id="WP_054968430.1">
    <property type="nucleotide sequence ID" value="NZ_LJCO01000033.1"/>
</dbReference>
<protein>
    <recommendedName>
        <fullName evidence="2">Chemotaxis phosphatase CheX-like domain-containing protein</fullName>
    </recommendedName>
</protein>
<sequence length="153" mass="16108">MSTTISENDVLDSALSAVATVIPLSMRPHHKPLLVHGSYVQASMGVLIAVIGELQGRLVLDASAATFSDVAEAMYGVTLEAEMLESFVGEIGNMVAGNAVSTLSNLGITVNISPPTVLVGETKIAGFQRGVHLPLELSNSGEMNVVWMTDERK</sequence>
<dbReference type="InterPro" id="IPR028051">
    <property type="entry name" value="CheX-like_dom"/>
</dbReference>
<dbReference type="GO" id="GO:0006935">
    <property type="term" value="P:chemotaxis"/>
    <property type="evidence" value="ECO:0007669"/>
    <property type="project" value="UniProtKB-KW"/>
</dbReference>
<organism evidence="3 4">
    <name type="scientific">Alicyclobacillus ferrooxydans</name>
    <dbReference type="NCBI Taxonomy" id="471514"/>
    <lineage>
        <taxon>Bacteria</taxon>
        <taxon>Bacillati</taxon>
        <taxon>Bacillota</taxon>
        <taxon>Bacilli</taxon>
        <taxon>Bacillales</taxon>
        <taxon>Alicyclobacillaceae</taxon>
        <taxon>Alicyclobacillus</taxon>
    </lineage>
</organism>
<keyword evidence="4" id="KW-1185">Reference proteome</keyword>
<reference evidence="3 4" key="1">
    <citation type="submission" date="2015-09" db="EMBL/GenBank/DDBJ databases">
        <title>Draft genome sequence of Alicyclobacillus ferrooxydans DSM 22381.</title>
        <authorList>
            <person name="Hemp J."/>
        </authorList>
    </citation>
    <scope>NUCLEOTIDE SEQUENCE [LARGE SCALE GENOMIC DNA]</scope>
    <source>
        <strain evidence="3 4">TC-34</strain>
    </source>
</reference>
<keyword evidence="1" id="KW-0145">Chemotaxis</keyword>
<comment type="caution">
    <text evidence="3">The sequence shown here is derived from an EMBL/GenBank/DDBJ whole genome shotgun (WGS) entry which is preliminary data.</text>
</comment>
<feature type="domain" description="Chemotaxis phosphatase CheX-like" evidence="2">
    <location>
        <begin position="45"/>
        <end position="121"/>
    </location>
</feature>
<dbReference type="SUPFAM" id="SSF103039">
    <property type="entry name" value="CheC-like"/>
    <property type="match status" value="1"/>
</dbReference>
<evidence type="ECO:0000313" key="3">
    <source>
        <dbReference type="EMBL" id="KPV44347.1"/>
    </source>
</evidence>
<dbReference type="EMBL" id="LJCO01000033">
    <property type="protein sequence ID" value="KPV44347.1"/>
    <property type="molecule type" value="Genomic_DNA"/>
</dbReference>
<accession>A0A0P9ELZ4</accession>
<dbReference type="AlphaFoldDB" id="A0A0P9ELZ4"/>
<proteinExistence type="predicted"/>
<dbReference type="InterPro" id="IPR038756">
    <property type="entry name" value="CheX-like"/>
</dbReference>
<dbReference type="InterPro" id="IPR028976">
    <property type="entry name" value="CheC-like_sf"/>
</dbReference>
<evidence type="ECO:0000259" key="2">
    <source>
        <dbReference type="Pfam" id="PF13690"/>
    </source>
</evidence>
<dbReference type="Proteomes" id="UP000050482">
    <property type="component" value="Unassembled WGS sequence"/>
</dbReference>
<dbReference type="Gene3D" id="3.40.1550.10">
    <property type="entry name" value="CheC-like"/>
    <property type="match status" value="1"/>
</dbReference>
<name>A0A0P9ELZ4_9BACL</name>
<dbReference type="CDD" id="cd17906">
    <property type="entry name" value="CheX"/>
    <property type="match status" value="1"/>
</dbReference>
<dbReference type="STRING" id="471514.AN477_06830"/>
<evidence type="ECO:0000256" key="1">
    <source>
        <dbReference type="ARBA" id="ARBA00022500"/>
    </source>
</evidence>
<dbReference type="PANTHER" id="PTHR39452:SF1">
    <property type="entry name" value="CHEY-P PHOSPHATASE CHEX"/>
    <property type="match status" value="1"/>
</dbReference>
<dbReference type="PATRIC" id="fig|471514.4.peg.3603"/>
<dbReference type="Pfam" id="PF13690">
    <property type="entry name" value="CheX"/>
    <property type="match status" value="1"/>
</dbReference>
<dbReference type="PANTHER" id="PTHR39452">
    <property type="entry name" value="CHEY-P PHOSPHATASE CHEX"/>
    <property type="match status" value="1"/>
</dbReference>